<dbReference type="AlphaFoldDB" id="A0A076MV91"/>
<reference evidence="2 3" key="1">
    <citation type="submission" date="2014-07" db="EMBL/GenBank/DDBJ databases">
        <title>Whole Genome Sequence of the Amycolatopsis methanolica 239.</title>
        <authorList>
            <person name="Tang B."/>
        </authorList>
    </citation>
    <scope>NUCLEOTIDE SEQUENCE [LARGE SCALE GENOMIC DNA]</scope>
    <source>
        <strain evidence="2 3">239</strain>
    </source>
</reference>
<dbReference type="EMBL" id="CP009110">
    <property type="protein sequence ID" value="AIJ22595.1"/>
    <property type="molecule type" value="Genomic_DNA"/>
</dbReference>
<dbReference type="RefSeq" id="WP_017981813.1">
    <property type="nucleotide sequence ID" value="NZ_AQUL01000001.1"/>
</dbReference>
<dbReference type="InterPro" id="IPR000182">
    <property type="entry name" value="GNAT_dom"/>
</dbReference>
<dbReference type="PATRIC" id="fig|1068978.7.peg.2674"/>
<keyword evidence="2" id="KW-0808">Transferase</keyword>
<dbReference type="KEGG" id="amq:AMETH_2503"/>
<evidence type="ECO:0000313" key="2">
    <source>
        <dbReference type="EMBL" id="AIJ22595.1"/>
    </source>
</evidence>
<dbReference type="InterPro" id="IPR051531">
    <property type="entry name" value="N-acetyltransferase"/>
</dbReference>
<dbReference type="InterPro" id="IPR016181">
    <property type="entry name" value="Acyl_CoA_acyltransferase"/>
</dbReference>
<dbReference type="STRING" id="1068978.AMETH_2503"/>
<evidence type="ECO:0000259" key="1">
    <source>
        <dbReference type="PROSITE" id="PS51186"/>
    </source>
</evidence>
<gene>
    <name evidence="2" type="ORF">AMETH_2503</name>
</gene>
<dbReference type="eggNOG" id="COG1670">
    <property type="taxonomic scope" value="Bacteria"/>
</dbReference>
<accession>A0A076MV91</accession>
<organism evidence="2 3">
    <name type="scientific">Amycolatopsis methanolica 239</name>
    <dbReference type="NCBI Taxonomy" id="1068978"/>
    <lineage>
        <taxon>Bacteria</taxon>
        <taxon>Bacillati</taxon>
        <taxon>Actinomycetota</taxon>
        <taxon>Actinomycetes</taxon>
        <taxon>Pseudonocardiales</taxon>
        <taxon>Pseudonocardiaceae</taxon>
        <taxon>Amycolatopsis</taxon>
        <taxon>Amycolatopsis methanolica group</taxon>
    </lineage>
</organism>
<evidence type="ECO:0000313" key="3">
    <source>
        <dbReference type="Proteomes" id="UP000062973"/>
    </source>
</evidence>
<dbReference type="PROSITE" id="PS51186">
    <property type="entry name" value="GNAT"/>
    <property type="match status" value="1"/>
</dbReference>
<dbReference type="CDD" id="cd04301">
    <property type="entry name" value="NAT_SF"/>
    <property type="match status" value="1"/>
</dbReference>
<dbReference type="GO" id="GO:0016747">
    <property type="term" value="F:acyltransferase activity, transferring groups other than amino-acyl groups"/>
    <property type="evidence" value="ECO:0007669"/>
    <property type="project" value="InterPro"/>
</dbReference>
<name>A0A076MV91_AMYME</name>
<dbReference type="OrthoDB" id="9132139at2"/>
<dbReference type="HOGENOM" id="CLU_013985_3_6_11"/>
<dbReference type="Gene3D" id="3.40.630.30">
    <property type="match status" value="1"/>
</dbReference>
<dbReference type="Proteomes" id="UP000062973">
    <property type="component" value="Chromosome"/>
</dbReference>
<dbReference type="PANTHER" id="PTHR43792:SF1">
    <property type="entry name" value="N-ACETYLTRANSFERASE DOMAIN-CONTAINING PROTEIN"/>
    <property type="match status" value="1"/>
</dbReference>
<dbReference type="Pfam" id="PF13302">
    <property type="entry name" value="Acetyltransf_3"/>
    <property type="match status" value="1"/>
</dbReference>
<feature type="domain" description="N-acetyltransferase" evidence="1">
    <location>
        <begin position="13"/>
        <end position="180"/>
    </location>
</feature>
<proteinExistence type="predicted"/>
<protein>
    <submittedName>
        <fullName evidence="2">Acetyltransferase</fullName>
    </submittedName>
</protein>
<dbReference type="SUPFAM" id="SSF55729">
    <property type="entry name" value="Acyl-CoA N-acyltransferases (Nat)"/>
    <property type="match status" value="1"/>
</dbReference>
<keyword evidence="3" id="KW-1185">Reference proteome</keyword>
<sequence>MLQPAYPLKTARLILRPFKKTDLNALHSFQSRPDVTRYLYWEPRTRAETAALLEDKIARSTLTEPGEYLAIAVELIDTGELIGDLTLWWTSREHASGEIGVVFHPQHHGKGYAAEAATELFRLGFDELGLHRIHGRCDSRNVASASLMEGLGMRREAHLRENELVKGEWTDELVYAMLSSEWKRR</sequence>
<dbReference type="PANTHER" id="PTHR43792">
    <property type="entry name" value="GNAT FAMILY, PUTATIVE (AFU_ORTHOLOGUE AFUA_3G00765)-RELATED-RELATED"/>
    <property type="match status" value="1"/>
</dbReference>